<name>A0A175JNB3_ENTHI</name>
<protein>
    <submittedName>
        <fullName evidence="1">Cation transport ATPase</fullName>
    </submittedName>
</protein>
<evidence type="ECO:0000313" key="1">
    <source>
        <dbReference type="EMBL" id="GAT94883.1"/>
    </source>
</evidence>
<dbReference type="AlphaFoldDB" id="A0A175JNB3"/>
<reference evidence="1 2" key="1">
    <citation type="submission" date="2016-05" db="EMBL/GenBank/DDBJ databases">
        <title>First whole genome sequencing of Entamoeba histolytica HM1:IMSS-clone-6.</title>
        <authorList>
            <person name="Mukherjee Avik.K."/>
            <person name="Izumyama S."/>
            <person name="Nakada-Tsukui K."/>
            <person name="Nozaki T."/>
        </authorList>
    </citation>
    <scope>NUCLEOTIDE SEQUENCE [LARGE SCALE GENOMIC DNA]</scope>
    <source>
        <strain evidence="1 2">HM1:IMSS clone 6</strain>
    </source>
</reference>
<dbReference type="Proteomes" id="UP000078387">
    <property type="component" value="Unassembled WGS sequence"/>
</dbReference>
<evidence type="ECO:0000313" key="2">
    <source>
        <dbReference type="Proteomes" id="UP000078387"/>
    </source>
</evidence>
<dbReference type="EMBL" id="BDEQ01000001">
    <property type="protein sequence ID" value="GAT94883.1"/>
    <property type="molecule type" value="Genomic_DNA"/>
</dbReference>
<comment type="caution">
    <text evidence="1">The sequence shown here is derived from an EMBL/GenBank/DDBJ whole genome shotgun (WGS) entry which is preliminary data.</text>
</comment>
<gene>
    <name evidence="1" type="ORF">CL6EHI_c00096</name>
</gene>
<dbReference type="VEuPathDB" id="AmoebaDB:KM1_089500"/>
<sequence length="87" mass="10198">MTIIVFLKTNEESTRFNYWYKEVFVGISDLLRLDLSFSAQQIQDNVEKVQREYSGKCHDLQIKATVLALESVLRNIIRQQLLSDCEN</sequence>
<proteinExistence type="predicted"/>
<accession>A0A175JNB3</accession>
<organism evidence="1 2">
    <name type="scientific">Entamoeba histolytica</name>
    <dbReference type="NCBI Taxonomy" id="5759"/>
    <lineage>
        <taxon>Eukaryota</taxon>
        <taxon>Amoebozoa</taxon>
        <taxon>Evosea</taxon>
        <taxon>Archamoebae</taxon>
        <taxon>Mastigamoebida</taxon>
        <taxon>Entamoebidae</taxon>
        <taxon>Entamoeba</taxon>
    </lineage>
</organism>